<dbReference type="Pfam" id="PF16655">
    <property type="entry name" value="PhoD_N"/>
    <property type="match status" value="1"/>
</dbReference>
<dbReference type="OrthoDB" id="327733at2"/>
<dbReference type="InterPro" id="IPR003961">
    <property type="entry name" value="FN3_dom"/>
</dbReference>
<organism evidence="3 4">
    <name type="scientific">Achromobacter aloeverae</name>
    <dbReference type="NCBI Taxonomy" id="1750518"/>
    <lineage>
        <taxon>Bacteria</taxon>
        <taxon>Pseudomonadati</taxon>
        <taxon>Pseudomonadota</taxon>
        <taxon>Betaproteobacteria</taxon>
        <taxon>Burkholderiales</taxon>
        <taxon>Alcaligenaceae</taxon>
        <taxon>Achromobacter</taxon>
    </lineage>
</organism>
<dbReference type="RefSeq" id="WP_129152909.1">
    <property type="nucleotide sequence ID" value="NZ_JBHSDO010000005.1"/>
</dbReference>
<evidence type="ECO:0000313" key="4">
    <source>
        <dbReference type="Proteomes" id="UP000290849"/>
    </source>
</evidence>
<dbReference type="PANTHER" id="PTHR43606:SF2">
    <property type="entry name" value="ALKALINE PHOSPHATASE FAMILY PROTEIN (AFU_ORTHOLOGUE AFUA_5G03860)"/>
    <property type="match status" value="1"/>
</dbReference>
<dbReference type="Gene3D" id="3.60.21.70">
    <property type="entry name" value="PhoD-like phosphatase"/>
    <property type="match status" value="1"/>
</dbReference>
<name>A0A4Q1HFC5_9BURK</name>
<comment type="caution">
    <text evidence="3">The sequence shown here is derived from an EMBL/GenBank/DDBJ whole genome shotgun (WGS) entry which is preliminary data.</text>
</comment>
<dbReference type="PROSITE" id="PS51257">
    <property type="entry name" value="PROKAR_LIPOPROTEIN"/>
    <property type="match status" value="1"/>
</dbReference>
<dbReference type="InterPro" id="IPR018946">
    <property type="entry name" value="PhoD-like_MPP"/>
</dbReference>
<accession>A0A4Q1HFC5</accession>
<dbReference type="PANTHER" id="PTHR43606">
    <property type="entry name" value="PHOSPHATASE, PUTATIVE (AFU_ORTHOLOGUE AFUA_6G08710)-RELATED"/>
    <property type="match status" value="1"/>
</dbReference>
<feature type="domain" description="Phospholipase D N-terminal" evidence="2">
    <location>
        <begin position="55"/>
        <end position="143"/>
    </location>
</feature>
<evidence type="ECO:0000259" key="2">
    <source>
        <dbReference type="Pfam" id="PF16655"/>
    </source>
</evidence>
<dbReference type="Proteomes" id="UP000290849">
    <property type="component" value="Unassembled WGS sequence"/>
</dbReference>
<dbReference type="CDD" id="cd07389">
    <property type="entry name" value="MPP_PhoD"/>
    <property type="match status" value="1"/>
</dbReference>
<dbReference type="InterPro" id="IPR029052">
    <property type="entry name" value="Metallo-depent_PP-like"/>
</dbReference>
<dbReference type="Gene3D" id="2.60.40.380">
    <property type="entry name" value="Purple acid phosphatase-like, N-terminal"/>
    <property type="match status" value="1"/>
</dbReference>
<evidence type="ECO:0000313" key="3">
    <source>
        <dbReference type="EMBL" id="RXN85340.1"/>
    </source>
</evidence>
<evidence type="ECO:0000259" key="1">
    <source>
        <dbReference type="Pfam" id="PF09423"/>
    </source>
</evidence>
<protein>
    <submittedName>
        <fullName evidence="3">Metallophosphatase</fullName>
    </submittedName>
</protein>
<keyword evidence="4" id="KW-1185">Reference proteome</keyword>
<sequence length="707" mass="75087">MDRRRFLKWSGFISVSAVSPVLLTACGGDHEDDDTDAGAGADPGTGANAGTGFTLGVASGDPTPDSVILWTRVDGGSGGTVAVRVQVATDAGFTALVVDAQVSAVSQWDYTVRHKVTGLTPNTNYYYRFLTGAVTSTTGRTWTAPAADADVASLKFAFITCQDWNANHWGAFDALVNAEDPDIKFIVHVGDYIYERAAATRLVACEDVHPPLVDKLAGGTKVGDDVYATTIDDYRALYKTYRSDPRLQALHARYPFIAIWDDHEFSDDCWGDDSTYNDNGDTSTGVPQPARRRGANQAWYEYMLADVTFTDGMTGDQYLDIQIYRSFTFGKLATLVMTDERLYRADHLIPESNTGGSEIGSRYLVPQPLLQAVEARKLAGGGVNASVSMLGDVQRQWWKDQMSAANGKTTWKLWGNEVSLMRMQVDLVNALRLGPQLAAGVVAAVPALAPAQAQLATAIAADLKSFGTQYLLAKAQGGTLAIAAGDLARTQALVTMLADAPSAAAVAASLVSTLNGGYSSFFQYLANYLFDCDQWDGYDAERKALMAHLKSNGIQNVVALTGDLHAIFAGQVMDDYDAATPTPVMVDLMTPGISSTSLLGFYTAAIKNANHAFDAMASLVVTDVANYTGDALSATMKGSGSWIKYADTDAQGYAVVTLTPASLTCQIKKVHKLLSDGATAPTGANVVAQVVTATVAAGTPDVTVSVA</sequence>
<gene>
    <name evidence="3" type="ORF">C7R54_22895</name>
</gene>
<dbReference type="AlphaFoldDB" id="A0A4Q1HFC5"/>
<dbReference type="Pfam" id="PF09423">
    <property type="entry name" value="PhoD"/>
    <property type="match status" value="1"/>
</dbReference>
<dbReference type="InterPro" id="IPR052900">
    <property type="entry name" value="Phospholipid_Metab_Enz"/>
</dbReference>
<dbReference type="InterPro" id="IPR032093">
    <property type="entry name" value="PhoD_N"/>
</dbReference>
<dbReference type="CDD" id="cd00063">
    <property type="entry name" value="FN3"/>
    <property type="match status" value="1"/>
</dbReference>
<dbReference type="InterPro" id="IPR038607">
    <property type="entry name" value="PhoD-like_sf"/>
</dbReference>
<dbReference type="SUPFAM" id="SSF56300">
    <property type="entry name" value="Metallo-dependent phosphatases"/>
    <property type="match status" value="1"/>
</dbReference>
<reference evidence="3 4" key="1">
    <citation type="journal article" date="2017" name="Int. J. Syst. Evol. Microbiol.">
        <title>Achromobacter aloeverae sp. nov., isolated from the root of Aloe vera (L.) Burm.f.</title>
        <authorList>
            <person name="Kuncharoen N."/>
            <person name="Muramatsu Y."/>
            <person name="Shibata C."/>
            <person name="Kamakura Y."/>
            <person name="Nakagawa Y."/>
            <person name="Tanasupawat S."/>
        </authorList>
    </citation>
    <scope>NUCLEOTIDE SEQUENCE [LARGE SCALE GENOMIC DNA]</scope>
    <source>
        <strain evidence="3 4">AVA-1</strain>
    </source>
</reference>
<dbReference type="EMBL" id="PYAL01000007">
    <property type="protein sequence ID" value="RXN85340.1"/>
    <property type="molecule type" value="Genomic_DNA"/>
</dbReference>
<feature type="domain" description="PhoD-like phosphatase metallophosphatase" evidence="1">
    <location>
        <begin position="156"/>
        <end position="665"/>
    </location>
</feature>
<proteinExistence type="predicted"/>